<evidence type="ECO:0000256" key="1">
    <source>
        <dbReference type="SAM" id="MobiDB-lite"/>
    </source>
</evidence>
<feature type="region of interest" description="Disordered" evidence="1">
    <location>
        <begin position="1"/>
        <end position="46"/>
    </location>
</feature>
<name>A0A7R9IG37_9NEOP</name>
<reference evidence="2" key="1">
    <citation type="submission" date="2020-11" db="EMBL/GenBank/DDBJ databases">
        <authorList>
            <person name="Tran Van P."/>
        </authorList>
    </citation>
    <scope>NUCLEOTIDE SEQUENCE</scope>
</reference>
<dbReference type="SUPFAM" id="SSF101912">
    <property type="entry name" value="Sema domain"/>
    <property type="match status" value="1"/>
</dbReference>
<dbReference type="EMBL" id="OE001903">
    <property type="protein sequence ID" value="CAD7457791.1"/>
    <property type="molecule type" value="Genomic_DNA"/>
</dbReference>
<dbReference type="Gene3D" id="2.130.10.10">
    <property type="entry name" value="YVTN repeat-like/Quinoprotein amine dehydrogenase"/>
    <property type="match status" value="1"/>
</dbReference>
<accession>A0A7R9IG37</accession>
<dbReference type="InterPro" id="IPR015943">
    <property type="entry name" value="WD40/YVTN_repeat-like_dom_sf"/>
</dbReference>
<feature type="compositionally biased region" description="Polar residues" evidence="1">
    <location>
        <begin position="251"/>
        <end position="265"/>
    </location>
</feature>
<dbReference type="InterPro" id="IPR036352">
    <property type="entry name" value="Semap_dom_sf"/>
</dbReference>
<organism evidence="2">
    <name type="scientific">Timema tahoe</name>
    <dbReference type="NCBI Taxonomy" id="61484"/>
    <lineage>
        <taxon>Eukaryota</taxon>
        <taxon>Metazoa</taxon>
        <taxon>Ecdysozoa</taxon>
        <taxon>Arthropoda</taxon>
        <taxon>Hexapoda</taxon>
        <taxon>Insecta</taxon>
        <taxon>Pterygota</taxon>
        <taxon>Neoptera</taxon>
        <taxon>Polyneoptera</taxon>
        <taxon>Phasmatodea</taxon>
        <taxon>Timematodea</taxon>
        <taxon>Timematoidea</taxon>
        <taxon>Timematidae</taxon>
        <taxon>Timema</taxon>
    </lineage>
</organism>
<gene>
    <name evidence="2" type="ORF">TTEB3V08_LOCUS5782</name>
</gene>
<protein>
    <submittedName>
        <fullName evidence="2">Uncharacterized protein</fullName>
    </submittedName>
</protein>
<sequence>MRETPDQTARVGGYAGDKKCKSSFDDSNSDELGPHPASSNRTLGLLVDPWGNRSPSRARTAFGKTDSPPGLVSVRGSVCRRIRCELATNQFIADVRPCLCPQEDCQNYIRILVRSGPGKLLVCGTNSFKPICRDYAVQAAASVSEKVSIALRSHVSCSPTPAAKSPVDARNYSATMGIPLQGLCLSRSSNTGWTTTRYQVDQKSIPVAPIQGRPQLDTRSFNTEWTISQYQELQYRLDHNSIPGAPIQGGPQLNTSSFNTEWTIS</sequence>
<feature type="region of interest" description="Disordered" evidence="1">
    <location>
        <begin position="245"/>
        <end position="265"/>
    </location>
</feature>
<proteinExistence type="predicted"/>
<evidence type="ECO:0000313" key="2">
    <source>
        <dbReference type="EMBL" id="CAD7457791.1"/>
    </source>
</evidence>
<dbReference type="AlphaFoldDB" id="A0A7R9IG37"/>